<gene>
    <name evidence="2" type="ORF">KCG44_06540</name>
</gene>
<feature type="transmembrane region" description="Helical" evidence="1">
    <location>
        <begin position="70"/>
        <end position="95"/>
    </location>
</feature>
<evidence type="ECO:0000256" key="1">
    <source>
        <dbReference type="SAM" id="Phobius"/>
    </source>
</evidence>
<dbReference type="EMBL" id="JAGSPA010000002">
    <property type="protein sequence ID" value="MBV7256442.1"/>
    <property type="molecule type" value="Genomic_DNA"/>
</dbReference>
<evidence type="ECO:0000313" key="2">
    <source>
        <dbReference type="EMBL" id="MBV7256442.1"/>
    </source>
</evidence>
<keyword evidence="3" id="KW-1185">Reference proteome</keyword>
<dbReference type="RefSeq" id="WP_218445081.1">
    <property type="nucleotide sequence ID" value="NZ_JAGSPA010000002.1"/>
</dbReference>
<keyword evidence="1" id="KW-0472">Membrane</keyword>
<reference evidence="2 3" key="1">
    <citation type="submission" date="2021-04" db="EMBL/GenBank/DDBJ databases">
        <authorList>
            <person name="Pira H."/>
            <person name="Risdian C."/>
            <person name="Wink J."/>
        </authorList>
    </citation>
    <scope>NUCLEOTIDE SEQUENCE [LARGE SCALE GENOMIC DNA]</scope>
    <source>
        <strain evidence="2 3">WHA3</strain>
    </source>
</reference>
<organism evidence="2 3">
    <name type="scientific">Pacificimonas pallii</name>
    <dbReference type="NCBI Taxonomy" id="2827236"/>
    <lineage>
        <taxon>Bacteria</taxon>
        <taxon>Pseudomonadati</taxon>
        <taxon>Pseudomonadota</taxon>
        <taxon>Alphaproteobacteria</taxon>
        <taxon>Sphingomonadales</taxon>
        <taxon>Sphingosinicellaceae</taxon>
        <taxon>Pacificimonas</taxon>
    </lineage>
</organism>
<evidence type="ECO:0000313" key="3">
    <source>
        <dbReference type="Proteomes" id="UP000722336"/>
    </source>
</evidence>
<proteinExistence type="predicted"/>
<keyword evidence="1" id="KW-0812">Transmembrane</keyword>
<sequence>MRLSSSSILVKDVSRTQGAVEKRAPDPGAGEAHEAVRANKDIQFELPEYEPEVPEFPTWLKPLFEALGEFLAFIGPAIPYVLGAVLVGLLCYFLWPILSDWFDGRRYGGVRTLPDWRPEQRTARILLAEADMLASEGRYAEAAHLLLHRSIEDIQAARPDLVRVGFTSREIADHREMPEDARGVFAPIAQLVERGLFAGRSIAEPDWLGVRSAYDQFVFARAS</sequence>
<name>A0ABS6SF08_9SPHN</name>
<dbReference type="Proteomes" id="UP000722336">
    <property type="component" value="Unassembled WGS sequence"/>
</dbReference>
<protein>
    <submittedName>
        <fullName evidence="2">DUF4129 domain-containing protein</fullName>
    </submittedName>
</protein>
<keyword evidence="1" id="KW-1133">Transmembrane helix</keyword>
<comment type="caution">
    <text evidence="2">The sequence shown here is derived from an EMBL/GenBank/DDBJ whole genome shotgun (WGS) entry which is preliminary data.</text>
</comment>
<accession>A0ABS6SF08</accession>